<dbReference type="Proteomes" id="UP000192342">
    <property type="component" value="Unassembled WGS sequence"/>
</dbReference>
<comment type="caution">
    <text evidence="2">The sequence shown here is derived from an EMBL/GenBank/DDBJ whole genome shotgun (WGS) entry which is preliminary data.</text>
</comment>
<evidence type="ECO:0000259" key="1">
    <source>
        <dbReference type="Pfam" id="PF13511"/>
    </source>
</evidence>
<keyword evidence="3" id="KW-1185">Reference proteome</keyword>
<feature type="domain" description="DUF4124" evidence="1">
    <location>
        <begin position="7"/>
        <end position="44"/>
    </location>
</feature>
<reference evidence="2 3" key="1">
    <citation type="submission" date="2013-04" db="EMBL/GenBank/DDBJ databases">
        <title>Oceanococcus atlanticus 22II-S10r2 Genome Sequencing.</title>
        <authorList>
            <person name="Lai Q."/>
            <person name="Li G."/>
            <person name="Shao Z."/>
        </authorList>
    </citation>
    <scope>NUCLEOTIDE SEQUENCE [LARGE SCALE GENOMIC DNA]</scope>
    <source>
        <strain evidence="2 3">22II-S10r2</strain>
    </source>
</reference>
<organism evidence="2 3">
    <name type="scientific">Oceanococcus atlanticus</name>
    <dbReference type="NCBI Taxonomy" id="1317117"/>
    <lineage>
        <taxon>Bacteria</taxon>
        <taxon>Pseudomonadati</taxon>
        <taxon>Pseudomonadota</taxon>
        <taxon>Gammaproteobacteria</taxon>
        <taxon>Chromatiales</taxon>
        <taxon>Oceanococcaceae</taxon>
        <taxon>Oceanococcus</taxon>
    </lineage>
</organism>
<evidence type="ECO:0000313" key="3">
    <source>
        <dbReference type="Proteomes" id="UP000192342"/>
    </source>
</evidence>
<gene>
    <name evidence="2" type="ORF">ATO7_00130</name>
</gene>
<dbReference type="RefSeq" id="WP_158522960.1">
    <property type="nucleotide sequence ID" value="NZ_AQQV01000001.1"/>
</dbReference>
<proteinExistence type="predicted"/>
<evidence type="ECO:0000313" key="2">
    <source>
        <dbReference type="EMBL" id="ORE88235.1"/>
    </source>
</evidence>
<dbReference type="Pfam" id="PF13511">
    <property type="entry name" value="DUF4124"/>
    <property type="match status" value="1"/>
</dbReference>
<accession>A0A1Y1SF06</accession>
<protein>
    <recommendedName>
        <fullName evidence="1">DUF4124 domain-containing protein</fullName>
    </recommendedName>
</protein>
<dbReference type="EMBL" id="AQQV01000001">
    <property type="protein sequence ID" value="ORE88235.1"/>
    <property type="molecule type" value="Genomic_DNA"/>
</dbReference>
<dbReference type="OrthoDB" id="7064973at2"/>
<name>A0A1Y1SF06_9GAMM</name>
<sequence length="197" mass="23366">MQIVTALCLCLLSTAGWSQIYRWVDENGQVHFSDSIPPEVSKLERHVLDQHGNLREVLRRQRTVEELEAHRRRMDAMDTERDRRAQQDEYDRYLWTTFENLDALEKLRDERLSVRDQQIELLNKDMQNIERALARERSRRTERPLAQQNTIRALESDSAGIAAKIAEIKRQRQSEFEGLNKDMARYEYLRLRRAVGG</sequence>
<dbReference type="STRING" id="1317117.ATO7_00130"/>
<dbReference type="AlphaFoldDB" id="A0A1Y1SF06"/>
<dbReference type="InterPro" id="IPR025392">
    <property type="entry name" value="DUF4124"/>
</dbReference>